<accession>B1MA95</accession>
<evidence type="ECO:0000256" key="1">
    <source>
        <dbReference type="SAM" id="MobiDB-lite"/>
    </source>
</evidence>
<feature type="compositionally biased region" description="Polar residues" evidence="1">
    <location>
        <begin position="49"/>
        <end position="60"/>
    </location>
</feature>
<feature type="region of interest" description="Disordered" evidence="1">
    <location>
        <begin position="1"/>
        <end position="61"/>
    </location>
</feature>
<geneLocation type="plasmid" evidence="2 3">
    <name>pMRAD07</name>
</geneLocation>
<dbReference type="EMBL" id="CP001008">
    <property type="protein sequence ID" value="ACB28420.1"/>
    <property type="molecule type" value="Genomic_DNA"/>
</dbReference>
<dbReference type="AlphaFoldDB" id="B1MA95"/>
<dbReference type="Proteomes" id="UP000006589">
    <property type="component" value="Plasmid pMRAD07"/>
</dbReference>
<dbReference type="HOGENOM" id="CLU_1852891_0_0_5"/>
<protein>
    <submittedName>
        <fullName evidence="2">Uncharacterized protein</fullName>
    </submittedName>
</protein>
<name>B1MA95_METRJ</name>
<keyword evidence="2" id="KW-0614">Plasmid</keyword>
<feature type="compositionally biased region" description="Polar residues" evidence="1">
    <location>
        <begin position="13"/>
        <end position="27"/>
    </location>
</feature>
<organism evidence="2 3">
    <name type="scientific">Methylobacterium radiotolerans (strain ATCC 27329 / DSM 1819 / JCM 2831 / NBRC 15690 / NCIMB 10815 / 0-1)</name>
    <dbReference type="NCBI Taxonomy" id="426355"/>
    <lineage>
        <taxon>Bacteria</taxon>
        <taxon>Pseudomonadati</taxon>
        <taxon>Pseudomonadota</taxon>
        <taxon>Alphaproteobacteria</taxon>
        <taxon>Hyphomicrobiales</taxon>
        <taxon>Methylobacteriaceae</taxon>
        <taxon>Methylobacterium</taxon>
    </lineage>
</organism>
<proteinExistence type="predicted"/>
<reference evidence="2 3" key="1">
    <citation type="submission" date="2008-03" db="EMBL/GenBank/DDBJ databases">
        <title>Complete sequence of plasmid7 of Methylobacterium radiotolerans JCM 2831.</title>
        <authorList>
            <consortium name="US DOE Joint Genome Institute"/>
            <person name="Copeland A."/>
            <person name="Lucas S."/>
            <person name="Lapidus A."/>
            <person name="Glavina del Rio T."/>
            <person name="Dalin E."/>
            <person name="Tice H."/>
            <person name="Bruce D."/>
            <person name="Goodwin L."/>
            <person name="Pitluck S."/>
            <person name="Kiss H."/>
            <person name="Brettin T."/>
            <person name="Detter J.C."/>
            <person name="Han C."/>
            <person name="Kuske C.R."/>
            <person name="Schmutz J."/>
            <person name="Larimer F."/>
            <person name="Land M."/>
            <person name="Hauser L."/>
            <person name="Kyrpides N."/>
            <person name="Mikhailova N."/>
            <person name="Marx C.J."/>
            <person name="Richardson P."/>
        </authorList>
    </citation>
    <scope>NUCLEOTIDE SEQUENCE [LARGE SCALE GENOMIC DNA]</scope>
    <source>
        <strain evidence="3">ATCC 27329 / DSM 1819 / JCM 2831 / NBRC 15690 / NCIMB 10815 / 0-1</strain>
        <plasmid evidence="3">Plasmid pMRAD07</plasmid>
    </source>
</reference>
<gene>
    <name evidence="2" type="ordered locus">Mrad2831_6508</name>
</gene>
<sequence length="138" mass="14922">MHGGAGSLIPFRSEQQNEPCSAFQARTTPELPVHPARQRLGATLEGLPMSSSTKPDTAQSHAAGRSLILGENQILTAEELERYKLTALARGHYVGAEPASYGGGKLFVVRTYATREDYEEGQSLLYLRLPPVAGPSRD</sequence>
<dbReference type="KEGG" id="mrd:Mrad2831_6508"/>
<evidence type="ECO:0000313" key="3">
    <source>
        <dbReference type="Proteomes" id="UP000006589"/>
    </source>
</evidence>
<evidence type="ECO:0000313" key="2">
    <source>
        <dbReference type="EMBL" id="ACB28420.1"/>
    </source>
</evidence>